<evidence type="ECO:0008006" key="4">
    <source>
        <dbReference type="Google" id="ProtNLM"/>
    </source>
</evidence>
<dbReference type="EMBL" id="QGKV02000649">
    <property type="protein sequence ID" value="KAF3582529.1"/>
    <property type="molecule type" value="Genomic_DNA"/>
</dbReference>
<name>A0ABQ7DWS7_BRACR</name>
<keyword evidence="3" id="KW-1185">Reference proteome</keyword>
<feature type="compositionally biased region" description="Basic and acidic residues" evidence="1">
    <location>
        <begin position="1"/>
        <end position="15"/>
    </location>
</feature>
<feature type="region of interest" description="Disordered" evidence="1">
    <location>
        <begin position="1"/>
        <end position="185"/>
    </location>
</feature>
<sequence>MFSAYEKRSEEHDKLVGTLTKKVETSTARTRAVLPRGSTKIRRRKLDFSTPLDRPGTSRERPSGQNPSETSPAEKRNSENLLPPARDTEVDEVEHVNLDTSDISNDTEEDTDIHPRRTRSRSALEDSMFDKHILGRTGGAEPRAIQGIAIQDTTKTPSASSTRLEDTHRLTANSCERDWPQSSPK</sequence>
<proteinExistence type="predicted"/>
<feature type="compositionally biased region" description="Basic and acidic residues" evidence="1">
    <location>
        <begin position="122"/>
        <end position="133"/>
    </location>
</feature>
<comment type="caution">
    <text evidence="2">The sequence shown here is derived from an EMBL/GenBank/DDBJ whole genome shotgun (WGS) entry which is preliminary data.</text>
</comment>
<evidence type="ECO:0000256" key="1">
    <source>
        <dbReference type="SAM" id="MobiDB-lite"/>
    </source>
</evidence>
<evidence type="ECO:0000313" key="3">
    <source>
        <dbReference type="Proteomes" id="UP000266723"/>
    </source>
</evidence>
<dbReference type="Proteomes" id="UP000266723">
    <property type="component" value="Unassembled WGS sequence"/>
</dbReference>
<protein>
    <recommendedName>
        <fullName evidence="4">Shugoshin C-terminal domain-containing protein</fullName>
    </recommendedName>
</protein>
<organism evidence="2 3">
    <name type="scientific">Brassica cretica</name>
    <name type="common">Mustard</name>
    <dbReference type="NCBI Taxonomy" id="69181"/>
    <lineage>
        <taxon>Eukaryota</taxon>
        <taxon>Viridiplantae</taxon>
        <taxon>Streptophyta</taxon>
        <taxon>Embryophyta</taxon>
        <taxon>Tracheophyta</taxon>
        <taxon>Spermatophyta</taxon>
        <taxon>Magnoliopsida</taxon>
        <taxon>eudicotyledons</taxon>
        <taxon>Gunneridae</taxon>
        <taxon>Pentapetalae</taxon>
        <taxon>rosids</taxon>
        <taxon>malvids</taxon>
        <taxon>Brassicales</taxon>
        <taxon>Brassicaceae</taxon>
        <taxon>Brassiceae</taxon>
        <taxon>Brassica</taxon>
    </lineage>
</organism>
<feature type="compositionally biased region" description="Polar residues" evidence="1">
    <location>
        <begin position="151"/>
        <end position="162"/>
    </location>
</feature>
<accession>A0ABQ7DWS7</accession>
<reference evidence="2 3" key="1">
    <citation type="journal article" date="2020" name="BMC Genomics">
        <title>Intraspecific diversification of the crop wild relative Brassica cretica Lam. using demographic model selection.</title>
        <authorList>
            <person name="Kioukis A."/>
            <person name="Michalopoulou V.A."/>
            <person name="Briers L."/>
            <person name="Pirintsos S."/>
            <person name="Studholme D.J."/>
            <person name="Pavlidis P."/>
            <person name="Sarris P.F."/>
        </authorList>
    </citation>
    <scope>NUCLEOTIDE SEQUENCE [LARGE SCALE GENOMIC DNA]</scope>
    <source>
        <strain evidence="3">cv. PFS-1207/04</strain>
    </source>
</reference>
<evidence type="ECO:0000313" key="2">
    <source>
        <dbReference type="EMBL" id="KAF3582529.1"/>
    </source>
</evidence>
<feature type="compositionally biased region" description="Basic and acidic residues" evidence="1">
    <location>
        <begin position="163"/>
        <end position="179"/>
    </location>
</feature>
<gene>
    <name evidence="2" type="ORF">DY000_02030685</name>
</gene>